<evidence type="ECO:0000256" key="6">
    <source>
        <dbReference type="ARBA" id="ARBA00037968"/>
    </source>
</evidence>
<evidence type="ECO:0000256" key="3">
    <source>
        <dbReference type="ARBA" id="ARBA00022692"/>
    </source>
</evidence>
<feature type="transmembrane region" description="Helical" evidence="7">
    <location>
        <begin position="207"/>
        <end position="226"/>
    </location>
</feature>
<comment type="caution">
    <text evidence="8">The sequence shown here is derived from an EMBL/GenBank/DDBJ whole genome shotgun (WGS) entry which is preliminary data.</text>
</comment>
<feature type="transmembrane region" description="Helical" evidence="7">
    <location>
        <begin position="382"/>
        <end position="401"/>
    </location>
</feature>
<evidence type="ECO:0000256" key="4">
    <source>
        <dbReference type="ARBA" id="ARBA00022989"/>
    </source>
</evidence>
<dbReference type="SUPFAM" id="SSF103473">
    <property type="entry name" value="MFS general substrate transporter"/>
    <property type="match status" value="1"/>
</dbReference>
<feature type="transmembrane region" description="Helical" evidence="7">
    <location>
        <begin position="175"/>
        <end position="195"/>
    </location>
</feature>
<dbReference type="FunFam" id="1.20.1250.20:FF:000065">
    <property type="entry name" value="Putative MFS pantothenate transporter"/>
    <property type="match status" value="1"/>
</dbReference>
<name>A0A9P8P8J7_9ASCO</name>
<keyword evidence="4 7" id="KW-1133">Transmembrane helix</keyword>
<feature type="transmembrane region" description="Helical" evidence="7">
    <location>
        <begin position="71"/>
        <end position="89"/>
    </location>
</feature>
<dbReference type="PANTHER" id="PTHR43791:SF15">
    <property type="entry name" value="TRANSPORTER SEO1-RELATED"/>
    <property type="match status" value="1"/>
</dbReference>
<reference evidence="8" key="1">
    <citation type="journal article" date="2021" name="Open Biol.">
        <title>Shared evolutionary footprints suggest mitochondrial oxidative damage underlies multiple complex I losses in fungi.</title>
        <authorList>
            <person name="Schikora-Tamarit M.A."/>
            <person name="Marcet-Houben M."/>
            <person name="Nosek J."/>
            <person name="Gabaldon T."/>
        </authorList>
    </citation>
    <scope>NUCLEOTIDE SEQUENCE</scope>
    <source>
        <strain evidence="8">CBS6341</strain>
    </source>
</reference>
<feature type="transmembrane region" description="Helical" evidence="7">
    <location>
        <begin position="120"/>
        <end position="138"/>
    </location>
</feature>
<dbReference type="AlphaFoldDB" id="A0A9P8P8J7"/>
<dbReference type="Proteomes" id="UP000769528">
    <property type="component" value="Unassembled WGS sequence"/>
</dbReference>
<evidence type="ECO:0000313" key="8">
    <source>
        <dbReference type="EMBL" id="KAH3666659.1"/>
    </source>
</evidence>
<sequence length="566" mass="65057">MAISVWGKFTSKLNQEQDFLKDYSAWYWKVIPHYRHVEDYPDSLEKNEFIKPEDREITPENFEFRDEKKSLLFKLDLLIVTFAIISYWSKNLDVININQAYVSGLKEAIGMKGNDLSNTIAIYNAGTVIFQVFFIYLFPRVDPGALLCVVASLWSIVTILTSKVHNTGQLQACRFFIGALEAGYFMQIHYILGSWYKSDEIGRRGGLYYTGQMIGALTASLLQSRLVDLDGKNGLQGWQWMFIIDGIITLPVGILALYMLPGTPEKCTSLFLSDDEIRLARKRLRDANIKVPSREPPQFFNWALWKKVLTSWQVYVLAFFDALFWNSITYTYNGFALWLKSLNRYSTAELNRLTSIPPGLGIVFILFVCFSADLFRSRSIAITWAEIFNLLSCLILAIWNVNEKSKWFAFYIGYFSITISSVIYGWLNDTMRNDPQERAIVLCFSNMFANQSTAWLGRLTFPTSEGPKFKRGYIFATVVDVLVIIWVWITFFFYKREEKKNAKKNGIILYNTKTGDVPPEVQRWLNEDGSIREVPSDVTSDVSSIKYPSDSKVKTEVSVVVNSDSE</sequence>
<keyword evidence="5 7" id="KW-0472">Membrane</keyword>
<proteinExistence type="inferred from homology"/>
<comment type="similarity">
    <text evidence="6">Belongs to the major facilitator superfamily. Allantoate permease family.</text>
</comment>
<protein>
    <submittedName>
        <fullName evidence="8">Uncharacterized protein</fullName>
    </submittedName>
</protein>
<feature type="transmembrane region" description="Helical" evidence="7">
    <location>
        <begin position="314"/>
        <end position="335"/>
    </location>
</feature>
<keyword evidence="3 7" id="KW-0812">Transmembrane</keyword>
<comment type="subcellular location">
    <subcellularLocation>
        <location evidence="1">Membrane</location>
        <topology evidence="1">Multi-pass membrane protein</topology>
    </subcellularLocation>
</comment>
<reference evidence="8" key="2">
    <citation type="submission" date="2021-01" db="EMBL/GenBank/DDBJ databases">
        <authorList>
            <person name="Schikora-Tamarit M.A."/>
        </authorList>
    </citation>
    <scope>NUCLEOTIDE SEQUENCE</scope>
    <source>
        <strain evidence="8">CBS6341</strain>
    </source>
</reference>
<feature type="transmembrane region" description="Helical" evidence="7">
    <location>
        <begin position="473"/>
        <end position="494"/>
    </location>
</feature>
<evidence type="ECO:0000256" key="1">
    <source>
        <dbReference type="ARBA" id="ARBA00004141"/>
    </source>
</evidence>
<keyword evidence="9" id="KW-1185">Reference proteome</keyword>
<evidence type="ECO:0000256" key="5">
    <source>
        <dbReference type="ARBA" id="ARBA00023136"/>
    </source>
</evidence>
<feature type="transmembrane region" description="Helical" evidence="7">
    <location>
        <begin position="355"/>
        <end position="375"/>
    </location>
</feature>
<evidence type="ECO:0000256" key="2">
    <source>
        <dbReference type="ARBA" id="ARBA00022448"/>
    </source>
</evidence>
<gene>
    <name evidence="8" type="ORF">WICMUC_005476</name>
</gene>
<evidence type="ECO:0000256" key="7">
    <source>
        <dbReference type="SAM" id="Phobius"/>
    </source>
</evidence>
<dbReference type="InterPro" id="IPR036259">
    <property type="entry name" value="MFS_trans_sf"/>
</dbReference>
<accession>A0A9P8P8J7</accession>
<feature type="transmembrane region" description="Helical" evidence="7">
    <location>
        <begin position="145"/>
        <end position="163"/>
    </location>
</feature>
<feature type="transmembrane region" description="Helical" evidence="7">
    <location>
        <begin position="238"/>
        <end position="260"/>
    </location>
</feature>
<feature type="transmembrane region" description="Helical" evidence="7">
    <location>
        <begin position="407"/>
        <end position="427"/>
    </location>
</feature>
<dbReference type="Pfam" id="PF07690">
    <property type="entry name" value="MFS_1"/>
    <property type="match status" value="1"/>
</dbReference>
<feature type="transmembrane region" description="Helical" evidence="7">
    <location>
        <begin position="439"/>
        <end position="461"/>
    </location>
</feature>
<keyword evidence="2" id="KW-0813">Transport</keyword>
<dbReference type="Gene3D" id="1.20.1250.20">
    <property type="entry name" value="MFS general substrate transporter like domains"/>
    <property type="match status" value="2"/>
</dbReference>
<dbReference type="EMBL" id="JAEUBF010001406">
    <property type="protein sequence ID" value="KAH3666659.1"/>
    <property type="molecule type" value="Genomic_DNA"/>
</dbReference>
<organism evidence="8 9">
    <name type="scientific">Wickerhamomyces mucosus</name>
    <dbReference type="NCBI Taxonomy" id="1378264"/>
    <lineage>
        <taxon>Eukaryota</taxon>
        <taxon>Fungi</taxon>
        <taxon>Dikarya</taxon>
        <taxon>Ascomycota</taxon>
        <taxon>Saccharomycotina</taxon>
        <taxon>Saccharomycetes</taxon>
        <taxon>Phaffomycetales</taxon>
        <taxon>Wickerhamomycetaceae</taxon>
        <taxon>Wickerhamomyces</taxon>
    </lineage>
</organism>
<dbReference type="PANTHER" id="PTHR43791">
    <property type="entry name" value="PERMEASE-RELATED"/>
    <property type="match status" value="1"/>
</dbReference>
<dbReference type="GO" id="GO:0022857">
    <property type="term" value="F:transmembrane transporter activity"/>
    <property type="evidence" value="ECO:0007669"/>
    <property type="project" value="InterPro"/>
</dbReference>
<dbReference type="InterPro" id="IPR011701">
    <property type="entry name" value="MFS"/>
</dbReference>
<dbReference type="GO" id="GO:0016020">
    <property type="term" value="C:membrane"/>
    <property type="evidence" value="ECO:0007669"/>
    <property type="project" value="UniProtKB-SubCell"/>
</dbReference>
<dbReference type="OrthoDB" id="3639251at2759"/>
<evidence type="ECO:0000313" key="9">
    <source>
        <dbReference type="Proteomes" id="UP000769528"/>
    </source>
</evidence>